<evidence type="ECO:0000259" key="3">
    <source>
        <dbReference type="PROSITE" id="PS50994"/>
    </source>
</evidence>
<dbReference type="EMBL" id="BQNB010010611">
    <property type="protein sequence ID" value="GJS79626.1"/>
    <property type="molecule type" value="Genomic_DNA"/>
</dbReference>
<organism evidence="4 5">
    <name type="scientific">Tanacetum coccineum</name>
    <dbReference type="NCBI Taxonomy" id="301880"/>
    <lineage>
        <taxon>Eukaryota</taxon>
        <taxon>Viridiplantae</taxon>
        <taxon>Streptophyta</taxon>
        <taxon>Embryophyta</taxon>
        <taxon>Tracheophyta</taxon>
        <taxon>Spermatophyta</taxon>
        <taxon>Magnoliopsida</taxon>
        <taxon>eudicotyledons</taxon>
        <taxon>Gunneridae</taxon>
        <taxon>Pentapetalae</taxon>
        <taxon>asterids</taxon>
        <taxon>campanulids</taxon>
        <taxon>Asterales</taxon>
        <taxon>Asteraceae</taxon>
        <taxon>Asteroideae</taxon>
        <taxon>Anthemideae</taxon>
        <taxon>Anthemidinae</taxon>
        <taxon>Tanacetum</taxon>
    </lineage>
</organism>
<dbReference type="Proteomes" id="UP001151760">
    <property type="component" value="Unassembled WGS sequence"/>
</dbReference>
<dbReference type="CDD" id="cd09272">
    <property type="entry name" value="RNase_HI_RT_Ty1"/>
    <property type="match status" value="1"/>
</dbReference>
<dbReference type="InterPro" id="IPR036397">
    <property type="entry name" value="RNaseH_sf"/>
</dbReference>
<dbReference type="SUPFAM" id="SSF53098">
    <property type="entry name" value="Ribonuclease H-like"/>
    <property type="match status" value="1"/>
</dbReference>
<dbReference type="PROSITE" id="PS50994">
    <property type="entry name" value="INTEGRASE"/>
    <property type="match status" value="1"/>
</dbReference>
<dbReference type="Pfam" id="PF07727">
    <property type="entry name" value="RVT_2"/>
    <property type="match status" value="2"/>
</dbReference>
<proteinExistence type="predicted"/>
<keyword evidence="5" id="KW-1185">Reference proteome</keyword>
<dbReference type="InterPro" id="IPR013103">
    <property type="entry name" value="RVT_2"/>
</dbReference>
<feature type="region of interest" description="Disordered" evidence="2">
    <location>
        <begin position="946"/>
        <end position="965"/>
    </location>
</feature>
<evidence type="ECO:0000313" key="5">
    <source>
        <dbReference type="Proteomes" id="UP001151760"/>
    </source>
</evidence>
<gene>
    <name evidence="4" type="ORF">Tco_0729507</name>
</gene>
<feature type="coiled-coil region" evidence="1">
    <location>
        <begin position="493"/>
        <end position="538"/>
    </location>
</feature>
<keyword evidence="1" id="KW-0175">Coiled coil</keyword>
<evidence type="ECO:0000256" key="1">
    <source>
        <dbReference type="SAM" id="Coils"/>
    </source>
</evidence>
<dbReference type="InterPro" id="IPR012337">
    <property type="entry name" value="RNaseH-like_sf"/>
</dbReference>
<name>A0ABQ4YQ89_9ASTR</name>
<feature type="compositionally biased region" description="Low complexity" evidence="2">
    <location>
        <begin position="946"/>
        <end position="960"/>
    </location>
</feature>
<dbReference type="InterPro" id="IPR001584">
    <property type="entry name" value="Integrase_cat-core"/>
</dbReference>
<dbReference type="Gene3D" id="3.30.420.10">
    <property type="entry name" value="Ribonuclease H-like superfamily/Ribonuclease H"/>
    <property type="match status" value="1"/>
</dbReference>
<reference evidence="4" key="2">
    <citation type="submission" date="2022-01" db="EMBL/GenBank/DDBJ databases">
        <authorList>
            <person name="Yamashiro T."/>
            <person name="Shiraishi A."/>
            <person name="Satake H."/>
            <person name="Nakayama K."/>
        </authorList>
    </citation>
    <scope>NUCLEOTIDE SEQUENCE</scope>
</reference>
<dbReference type="PANTHER" id="PTHR11439:SF495">
    <property type="entry name" value="REVERSE TRANSCRIPTASE, RNA-DEPENDENT DNA POLYMERASE-RELATED"/>
    <property type="match status" value="1"/>
</dbReference>
<reference evidence="4" key="1">
    <citation type="journal article" date="2022" name="Int. J. Mol. Sci.">
        <title>Draft Genome of Tanacetum Coccineum: Genomic Comparison of Closely Related Tanacetum-Family Plants.</title>
        <authorList>
            <person name="Yamashiro T."/>
            <person name="Shiraishi A."/>
            <person name="Nakayama K."/>
            <person name="Satake H."/>
        </authorList>
    </citation>
    <scope>NUCLEOTIDE SEQUENCE</scope>
</reference>
<evidence type="ECO:0000256" key="2">
    <source>
        <dbReference type="SAM" id="MobiDB-lite"/>
    </source>
</evidence>
<sequence length="1279" mass="145726">MQDELLQFRLQKVYRLVDLPKGKNAIGTKWVYRNKKDERGIVVRNKARLVAQAPRAWYETLSTYLIESGFRRGTIDKTLFIKKEKCDILLVHVYVDDIIFGSTKKCLCDEFEQIMHKKFRMSSMGELTFFLGLQVQQKKDGIFIRQDKYVVDILKKFDFITVKTPSTPMEPNKALVKDEEADIANSTTEAEYVAAANCCGQVLWIQNQMLDYGFTFMNTKIYINNERTICIVKNLVFHSKTKHIEIWHHFIKDSYEKRLIQVIKIHTNHNVVDLLTKAFDVSSIRDKFRNKTGSCKVNTTRQAKHIEYMVLNASPLKCHDTKIPQSGGPPRKVSDDAVHKELDDRMERATTTSSSLEVEHDSDAQTRIGVDTARHKPNTASIKDGNELATIDGRELRLLLGCIISEGISMHRKISDGAQFFRVKDQQSQLSPITHPLVLHPPSHTNQNSPPSMQTTHVAKEAATMPHDLPLPRVHSLGSDEGSMTLHEVMVLCTTLSKKVESLESDLKQTKLTYGAAYTKLIMKVKKLENRIKSSKARKMMGAQTQGWHENDLEPDFDFTAPEEVYTAEPHISTANVPVSTAGAEVSTVSLEVKIAAESLVYIRRSVAKRKDKGKAIMKEAEPVQKKTKLQLEQERLGYKEALRLQEQLDEEERQRIARVHEEAKTFNAEEWDNIQAQIKADEEIAQKLQAEERGKFSEVEKARLLVELIIERKEINMGSHTLQQLKKHSFDEIKELFETTMKRVKDFVPIESDRLVPKISTGSSKRTTETELDHEGSKTATRIMNGTILKLHLAIILGKKIHAPETIISFIKRVENQNDIKVKQLRTDNGTEFRNSILVNFCDEKGISQTPYTPEQNGVAERKNKTLIEATRIMLSRSIFSKQYWTEAVATACYTQNRYSTDEYLHTYEHSQRYQVDSNVVQYIEPYKKPEPIIADVDASLDQNDQAAQNHQMDQNDQNDQNDHPVQADEILTNDHLEHSNHNNDNHIINNFLNTKDVQITEPLSSLIEDTSTLNAIPITTGNLRAVILTRAMSKELSASSAHECLFVDFLSKEEPKKVSEARKHPRWVDAMQEELNQFARNKVLTLGLKQLGSSAPLPRNEFTLYQMDVKSAFLNGKLKEEVYVKQPPGFDSSEFPNHVFKLNKALFGLKQAPRACENSNGTPNNLGPNLNSKAINETQYRGMIGSLMYLTVSRPDIQFSACLYARYQANLKKSHLIVKRIFRLLKGNSLSGLWYPKCLDFDLKGYSDFDYTGCNMDKKSILGACQLLGGKLVCWSS</sequence>
<accession>A0ABQ4YQ89</accession>
<comment type="caution">
    <text evidence="4">The sequence shown here is derived from an EMBL/GenBank/DDBJ whole genome shotgun (WGS) entry which is preliminary data.</text>
</comment>
<feature type="domain" description="Integrase catalytic" evidence="3">
    <location>
        <begin position="754"/>
        <end position="919"/>
    </location>
</feature>
<protein>
    <submittedName>
        <fullName evidence="4">Ribonuclease H-like domain-containing protein</fullName>
    </submittedName>
</protein>
<evidence type="ECO:0000313" key="4">
    <source>
        <dbReference type="EMBL" id="GJS79626.1"/>
    </source>
</evidence>
<dbReference type="PANTHER" id="PTHR11439">
    <property type="entry name" value="GAG-POL-RELATED RETROTRANSPOSON"/>
    <property type="match status" value="1"/>
</dbReference>